<dbReference type="EMBL" id="RAXU01000009">
    <property type="protein sequence ID" value="RKG33625.1"/>
    <property type="molecule type" value="Genomic_DNA"/>
</dbReference>
<protein>
    <submittedName>
        <fullName evidence="1">Sel1 repeat family protein</fullName>
    </submittedName>
</protein>
<sequence>MKFDYLKTVWTLLFQAQNSKNDVFLLLDTNAEHEYQQGLYFEQLALNDQYHHFMRHHIYRHVNDETQTHTTSFAYLNERNAIWCFLRSALRGHPEAEYKMGIGYLNGQLGLDRDYIKAEKWLKRAAKDGHPDAKRCLYDAYSQLAFS</sequence>
<dbReference type="Gene3D" id="1.25.40.10">
    <property type="entry name" value="Tetratricopeptide repeat domain"/>
    <property type="match status" value="1"/>
</dbReference>
<dbReference type="InterPro" id="IPR011990">
    <property type="entry name" value="TPR-like_helical_dom_sf"/>
</dbReference>
<dbReference type="InterPro" id="IPR006597">
    <property type="entry name" value="Sel1-like"/>
</dbReference>
<evidence type="ECO:0000313" key="2">
    <source>
        <dbReference type="Proteomes" id="UP000269001"/>
    </source>
</evidence>
<comment type="caution">
    <text evidence="1">The sequence shown here is derived from an EMBL/GenBank/DDBJ whole genome shotgun (WGS) entry which is preliminary data.</text>
</comment>
<dbReference type="RefSeq" id="WP_120370139.1">
    <property type="nucleotide sequence ID" value="NZ_LXGN01000056.1"/>
</dbReference>
<organism evidence="1 2">
    <name type="scientific">Acinetobacter guerrae</name>
    <dbReference type="NCBI Taxonomy" id="1843371"/>
    <lineage>
        <taxon>Bacteria</taxon>
        <taxon>Pseudomonadati</taxon>
        <taxon>Pseudomonadota</taxon>
        <taxon>Gammaproteobacteria</taxon>
        <taxon>Moraxellales</taxon>
        <taxon>Moraxellaceae</taxon>
        <taxon>Acinetobacter</taxon>
    </lineage>
</organism>
<dbReference type="Proteomes" id="UP000269001">
    <property type="component" value="Unassembled WGS sequence"/>
</dbReference>
<proteinExistence type="predicted"/>
<dbReference type="Pfam" id="PF08238">
    <property type="entry name" value="Sel1"/>
    <property type="match status" value="2"/>
</dbReference>
<dbReference type="SUPFAM" id="SSF81901">
    <property type="entry name" value="HCP-like"/>
    <property type="match status" value="1"/>
</dbReference>
<gene>
    <name evidence="1" type="ORF">D7V21_08825</name>
</gene>
<accession>A0A3A8EGC3</accession>
<name>A0A3A8EGC3_9GAMM</name>
<keyword evidence="2" id="KW-1185">Reference proteome</keyword>
<dbReference type="AlphaFoldDB" id="A0A3A8EGC3"/>
<dbReference type="OrthoDB" id="6691782at2"/>
<evidence type="ECO:0000313" key="1">
    <source>
        <dbReference type="EMBL" id="RKG33625.1"/>
    </source>
</evidence>
<dbReference type="SMART" id="SM00671">
    <property type="entry name" value="SEL1"/>
    <property type="match status" value="1"/>
</dbReference>
<reference evidence="1 2" key="1">
    <citation type="submission" date="2018-09" db="EMBL/GenBank/DDBJ databases">
        <title>The draft genome of Acinetobacter spp. strains.</title>
        <authorList>
            <person name="Qin J."/>
            <person name="Feng Y."/>
            <person name="Zong Z."/>
        </authorList>
    </citation>
    <scope>NUCLEOTIDE SEQUENCE [LARGE SCALE GENOMIC DNA]</scope>
    <source>
        <strain evidence="1 2">WCHAc060096</strain>
    </source>
</reference>